<feature type="region of interest" description="Disordered" evidence="1">
    <location>
        <begin position="1"/>
        <end position="174"/>
    </location>
</feature>
<dbReference type="STRING" id="765440.A0A0C3B438"/>
<dbReference type="AlphaFoldDB" id="A0A0C3B438"/>
<evidence type="ECO:0000313" key="3">
    <source>
        <dbReference type="Proteomes" id="UP000054166"/>
    </source>
</evidence>
<reference evidence="2 3" key="1">
    <citation type="submission" date="2014-04" db="EMBL/GenBank/DDBJ databases">
        <authorList>
            <consortium name="DOE Joint Genome Institute"/>
            <person name="Kuo A."/>
            <person name="Tarkka M."/>
            <person name="Buscot F."/>
            <person name="Kohler A."/>
            <person name="Nagy L.G."/>
            <person name="Floudas D."/>
            <person name="Copeland A."/>
            <person name="Barry K.W."/>
            <person name="Cichocki N."/>
            <person name="Veneault-Fourrey C."/>
            <person name="LaButti K."/>
            <person name="Lindquist E.A."/>
            <person name="Lipzen A."/>
            <person name="Lundell T."/>
            <person name="Morin E."/>
            <person name="Murat C."/>
            <person name="Sun H."/>
            <person name="Tunlid A."/>
            <person name="Henrissat B."/>
            <person name="Grigoriev I.V."/>
            <person name="Hibbett D.S."/>
            <person name="Martin F."/>
            <person name="Nordberg H.P."/>
            <person name="Cantor M.N."/>
            <person name="Hua S.X."/>
        </authorList>
    </citation>
    <scope>NUCLEOTIDE SEQUENCE [LARGE SCALE GENOMIC DNA]</scope>
    <source>
        <strain evidence="2 3">F 1598</strain>
    </source>
</reference>
<organism evidence="2 3">
    <name type="scientific">Piloderma croceum (strain F 1598)</name>
    <dbReference type="NCBI Taxonomy" id="765440"/>
    <lineage>
        <taxon>Eukaryota</taxon>
        <taxon>Fungi</taxon>
        <taxon>Dikarya</taxon>
        <taxon>Basidiomycota</taxon>
        <taxon>Agaricomycotina</taxon>
        <taxon>Agaricomycetes</taxon>
        <taxon>Agaricomycetidae</taxon>
        <taxon>Atheliales</taxon>
        <taxon>Atheliaceae</taxon>
        <taxon>Piloderma</taxon>
    </lineage>
</organism>
<proteinExistence type="predicted"/>
<feature type="compositionally biased region" description="Polar residues" evidence="1">
    <location>
        <begin position="126"/>
        <end position="135"/>
    </location>
</feature>
<feature type="compositionally biased region" description="Basic residues" evidence="1">
    <location>
        <begin position="20"/>
        <end position="30"/>
    </location>
</feature>
<feature type="compositionally biased region" description="Basic and acidic residues" evidence="1">
    <location>
        <begin position="49"/>
        <end position="62"/>
    </location>
</feature>
<feature type="compositionally biased region" description="Acidic residues" evidence="1">
    <location>
        <begin position="259"/>
        <end position="271"/>
    </location>
</feature>
<protein>
    <submittedName>
        <fullName evidence="2">Uncharacterized protein</fullName>
    </submittedName>
</protein>
<evidence type="ECO:0000313" key="2">
    <source>
        <dbReference type="EMBL" id="KIM72037.1"/>
    </source>
</evidence>
<feature type="compositionally biased region" description="Acidic residues" evidence="1">
    <location>
        <begin position="35"/>
        <end position="48"/>
    </location>
</feature>
<dbReference type="EMBL" id="KN833170">
    <property type="protein sequence ID" value="KIM72037.1"/>
    <property type="molecule type" value="Genomic_DNA"/>
</dbReference>
<dbReference type="Proteomes" id="UP000054166">
    <property type="component" value="Unassembled WGS sequence"/>
</dbReference>
<keyword evidence="3" id="KW-1185">Reference proteome</keyword>
<feature type="region of interest" description="Disordered" evidence="1">
    <location>
        <begin position="216"/>
        <end position="285"/>
    </location>
</feature>
<feature type="compositionally biased region" description="Low complexity" evidence="1">
    <location>
        <begin position="1"/>
        <end position="15"/>
    </location>
</feature>
<accession>A0A0C3B438</accession>
<feature type="region of interest" description="Disordered" evidence="1">
    <location>
        <begin position="483"/>
        <end position="510"/>
    </location>
</feature>
<feature type="compositionally biased region" description="Low complexity" evidence="1">
    <location>
        <begin position="66"/>
        <end position="77"/>
    </location>
</feature>
<dbReference type="InParanoid" id="A0A0C3B438"/>
<sequence>MPAKKVSAASAKTATNTPRPRGRPTNKKVIKSSEFIDDEAEEATDVSDDDMRSVKSVSERSRSRPRPVAGRAKSAAADSDDDDAMSVKSVASTNIRPRARPIARSKSIKPTDDIIDISNGDDAMSVKSSKSTKSAMSIDDEEWITTPPRRSRSIVPKTPVSSRTSSVKRSVSLMVSPITDEESIEMMPSPTKSVRFQKDISSAPLKGVLKKPEVVIPIKSHRSMSISNGWDDEDVFADSPKPDHSQSPKKPLTSKTVPDDEADLWSPFEDDSNAKDTPKKRLGKGKTAVDGFFTDEHDTYLEDYATSAGPPKVDETDINNRDPLLEATYKGLPKLRAACIISWSHKKAIMPSYSGMLDEVPRVNKDLFFQSIVCSGVNGILNLSRSDPAKISTGFGSQTYFHAVGGSGPLTFISTIRVGECYLIDPKPSANGKTQRLIEGALIEGEWERLAGAIGQVINKLEYKAQIQAGYLSFSTSFASPVPGTPSSSHSRGVRRPSGPSPFTRGPSSGGVTLNCHDIVPIYDARKYTQSFLKLVPDIDQLDRINRELPPGSCAVVAYTVNTWGASLPINVSFNVKWVMLLGIP</sequence>
<reference evidence="3" key="2">
    <citation type="submission" date="2015-01" db="EMBL/GenBank/DDBJ databases">
        <title>Evolutionary Origins and Diversification of the Mycorrhizal Mutualists.</title>
        <authorList>
            <consortium name="DOE Joint Genome Institute"/>
            <consortium name="Mycorrhizal Genomics Consortium"/>
            <person name="Kohler A."/>
            <person name="Kuo A."/>
            <person name="Nagy L.G."/>
            <person name="Floudas D."/>
            <person name="Copeland A."/>
            <person name="Barry K.W."/>
            <person name="Cichocki N."/>
            <person name="Veneault-Fourrey C."/>
            <person name="LaButti K."/>
            <person name="Lindquist E.A."/>
            <person name="Lipzen A."/>
            <person name="Lundell T."/>
            <person name="Morin E."/>
            <person name="Murat C."/>
            <person name="Riley R."/>
            <person name="Ohm R."/>
            <person name="Sun H."/>
            <person name="Tunlid A."/>
            <person name="Henrissat B."/>
            <person name="Grigoriev I.V."/>
            <person name="Hibbett D.S."/>
            <person name="Martin F."/>
        </authorList>
    </citation>
    <scope>NUCLEOTIDE SEQUENCE [LARGE SCALE GENOMIC DNA]</scope>
    <source>
        <strain evidence="3">F 1598</strain>
    </source>
</reference>
<feature type="compositionally biased region" description="Basic residues" evidence="1">
    <location>
        <begin position="97"/>
        <end position="107"/>
    </location>
</feature>
<feature type="compositionally biased region" description="Low complexity" evidence="1">
    <location>
        <begin position="155"/>
        <end position="172"/>
    </location>
</feature>
<evidence type="ECO:0000256" key="1">
    <source>
        <dbReference type="SAM" id="MobiDB-lite"/>
    </source>
</evidence>
<name>A0A0C3B438_PILCF</name>
<gene>
    <name evidence="2" type="ORF">PILCRDRAFT_16494</name>
</gene>
<dbReference type="HOGENOM" id="CLU_031813_0_0_1"/>